<dbReference type="Proteomes" id="UP000287651">
    <property type="component" value="Unassembled WGS sequence"/>
</dbReference>
<dbReference type="EMBL" id="AMZH03018300">
    <property type="protein sequence ID" value="RRT41786.1"/>
    <property type="molecule type" value="Genomic_DNA"/>
</dbReference>
<evidence type="ECO:0000313" key="1">
    <source>
        <dbReference type="EMBL" id="RRT41786.1"/>
    </source>
</evidence>
<sequence>MAAVARSLAGVEVPILGSDKVEWIQVTVPSSSFSSAAALASQPSPLANGGAAFAPRDAAGCHVIVGVDTKSYLIW</sequence>
<protein>
    <submittedName>
        <fullName evidence="1">Uncharacterized protein</fullName>
    </submittedName>
</protein>
<gene>
    <name evidence="1" type="ORF">B296_00039612</name>
</gene>
<reference evidence="1 2" key="1">
    <citation type="journal article" date="2014" name="Agronomy (Basel)">
        <title>A Draft Genome Sequence for Ensete ventricosum, the Drought-Tolerant Tree Against Hunger.</title>
        <authorList>
            <person name="Harrison J."/>
            <person name="Moore K.A."/>
            <person name="Paszkiewicz K."/>
            <person name="Jones T."/>
            <person name="Grant M."/>
            <person name="Ambacheew D."/>
            <person name="Muzemil S."/>
            <person name="Studholme D.J."/>
        </authorList>
    </citation>
    <scope>NUCLEOTIDE SEQUENCE [LARGE SCALE GENOMIC DNA]</scope>
</reference>
<organism evidence="1 2">
    <name type="scientific">Ensete ventricosum</name>
    <name type="common">Abyssinian banana</name>
    <name type="synonym">Musa ensete</name>
    <dbReference type="NCBI Taxonomy" id="4639"/>
    <lineage>
        <taxon>Eukaryota</taxon>
        <taxon>Viridiplantae</taxon>
        <taxon>Streptophyta</taxon>
        <taxon>Embryophyta</taxon>
        <taxon>Tracheophyta</taxon>
        <taxon>Spermatophyta</taxon>
        <taxon>Magnoliopsida</taxon>
        <taxon>Liliopsida</taxon>
        <taxon>Zingiberales</taxon>
        <taxon>Musaceae</taxon>
        <taxon>Ensete</taxon>
    </lineage>
</organism>
<evidence type="ECO:0000313" key="2">
    <source>
        <dbReference type="Proteomes" id="UP000287651"/>
    </source>
</evidence>
<dbReference type="AlphaFoldDB" id="A0A426XQJ9"/>
<proteinExistence type="predicted"/>
<comment type="caution">
    <text evidence="1">The sequence shown here is derived from an EMBL/GenBank/DDBJ whole genome shotgun (WGS) entry which is preliminary data.</text>
</comment>
<name>A0A426XQJ9_ENSVE</name>
<accession>A0A426XQJ9</accession>